<comment type="caution">
    <text evidence="6">The sequence shown here is derived from an EMBL/GenBank/DDBJ whole genome shotgun (WGS) entry which is preliminary data.</text>
</comment>
<dbReference type="GO" id="GO:0032790">
    <property type="term" value="P:ribosome disassembly"/>
    <property type="evidence" value="ECO:0007669"/>
    <property type="project" value="TreeGrafter"/>
</dbReference>
<comment type="similarity">
    <text evidence="1">Belongs to the IF-3 family.</text>
</comment>
<feature type="domain" description="Translation initiation factor 3 N-terminal" evidence="5">
    <location>
        <begin position="1"/>
        <end position="48"/>
    </location>
</feature>
<dbReference type="InterPro" id="IPR019813">
    <property type="entry name" value="Translation_initiation_fac3_CS"/>
</dbReference>
<dbReference type="InterPro" id="IPR019815">
    <property type="entry name" value="Translation_initiation_fac_3_C"/>
</dbReference>
<evidence type="ECO:0000256" key="1">
    <source>
        <dbReference type="ARBA" id="ARBA00005439"/>
    </source>
</evidence>
<keyword evidence="7" id="KW-1185">Reference proteome</keyword>
<protein>
    <submittedName>
        <fullName evidence="6">Translation initiation factor IF-3</fullName>
    </submittedName>
</protein>
<feature type="domain" description="Translation initiation factor 3 C-terminal" evidence="4">
    <location>
        <begin position="59"/>
        <end position="143"/>
    </location>
</feature>
<dbReference type="GO" id="GO:0043022">
    <property type="term" value="F:ribosome binding"/>
    <property type="evidence" value="ECO:0007669"/>
    <property type="project" value="TreeGrafter"/>
</dbReference>
<evidence type="ECO:0000259" key="4">
    <source>
        <dbReference type="Pfam" id="PF00707"/>
    </source>
</evidence>
<sequence length="161" mass="18316">MQTRAAIEIADDRGLDLVEVAPTARPPVCRIMDYGKFKYDNTRKEREARKARKSKAMQEQREVRMKTRIGQHDLQAKTRLVKRLLGTGAKVKVSVMFRGREIAHPDLGMQLLRTVANDLVDEALLERPPAFEGRFLAMTLVPNPSLEKDTESTQEKEVAQT</sequence>
<evidence type="ECO:0000256" key="3">
    <source>
        <dbReference type="ARBA" id="ARBA00022917"/>
    </source>
</evidence>
<dbReference type="PANTHER" id="PTHR10938:SF0">
    <property type="entry name" value="TRANSLATION INITIATION FACTOR IF-3, MITOCHONDRIAL"/>
    <property type="match status" value="1"/>
</dbReference>
<evidence type="ECO:0000259" key="5">
    <source>
        <dbReference type="Pfam" id="PF05198"/>
    </source>
</evidence>
<dbReference type="Pfam" id="PF05198">
    <property type="entry name" value="IF3_N"/>
    <property type="match status" value="1"/>
</dbReference>
<dbReference type="NCBIfam" id="TIGR00168">
    <property type="entry name" value="infC"/>
    <property type="match status" value="1"/>
</dbReference>
<accession>A0AA35XEW8</accession>
<evidence type="ECO:0000313" key="6">
    <source>
        <dbReference type="EMBL" id="CAI8054834.1"/>
    </source>
</evidence>
<dbReference type="Proteomes" id="UP001174909">
    <property type="component" value="Unassembled WGS sequence"/>
</dbReference>
<dbReference type="EMBL" id="CASHTH010004210">
    <property type="protein sequence ID" value="CAI8054834.1"/>
    <property type="molecule type" value="Genomic_DNA"/>
</dbReference>
<keyword evidence="3" id="KW-0648">Protein biosynthesis</keyword>
<dbReference type="Gene3D" id="3.10.20.80">
    <property type="entry name" value="Translation initiation factor 3 (IF-3), N-terminal domain"/>
    <property type="match status" value="1"/>
</dbReference>
<dbReference type="PANTHER" id="PTHR10938">
    <property type="entry name" value="TRANSLATION INITIATION FACTOR IF-3"/>
    <property type="match status" value="1"/>
</dbReference>
<dbReference type="AlphaFoldDB" id="A0AA35XEW8"/>
<dbReference type="GO" id="GO:0003743">
    <property type="term" value="F:translation initiation factor activity"/>
    <property type="evidence" value="ECO:0007669"/>
    <property type="project" value="UniProtKB-KW"/>
</dbReference>
<reference evidence="6" key="1">
    <citation type="submission" date="2023-03" db="EMBL/GenBank/DDBJ databases">
        <authorList>
            <person name="Steffen K."/>
            <person name="Cardenas P."/>
        </authorList>
    </citation>
    <scope>NUCLEOTIDE SEQUENCE</scope>
</reference>
<dbReference type="SUPFAM" id="SSF55200">
    <property type="entry name" value="Translation initiation factor IF3, C-terminal domain"/>
    <property type="match status" value="1"/>
</dbReference>
<gene>
    <name evidence="6" type="ORF">GBAR_LOCUS29917</name>
</gene>
<dbReference type="PROSITE" id="PS00938">
    <property type="entry name" value="IF3"/>
    <property type="match status" value="1"/>
</dbReference>
<dbReference type="InterPro" id="IPR019814">
    <property type="entry name" value="Translation_initiation_fac_3_N"/>
</dbReference>
<dbReference type="InterPro" id="IPR036787">
    <property type="entry name" value="T_IF-3_N_sf"/>
</dbReference>
<dbReference type="InterPro" id="IPR001288">
    <property type="entry name" value="Translation_initiation_fac_3"/>
</dbReference>
<dbReference type="Gene3D" id="3.30.110.10">
    <property type="entry name" value="Translation initiation factor 3 (IF-3), C-terminal domain"/>
    <property type="match status" value="1"/>
</dbReference>
<evidence type="ECO:0000256" key="2">
    <source>
        <dbReference type="ARBA" id="ARBA00022540"/>
    </source>
</evidence>
<dbReference type="GO" id="GO:0005829">
    <property type="term" value="C:cytosol"/>
    <property type="evidence" value="ECO:0007669"/>
    <property type="project" value="TreeGrafter"/>
</dbReference>
<organism evidence="6 7">
    <name type="scientific">Geodia barretti</name>
    <name type="common">Barrett's horny sponge</name>
    <dbReference type="NCBI Taxonomy" id="519541"/>
    <lineage>
        <taxon>Eukaryota</taxon>
        <taxon>Metazoa</taxon>
        <taxon>Porifera</taxon>
        <taxon>Demospongiae</taxon>
        <taxon>Heteroscleromorpha</taxon>
        <taxon>Tetractinellida</taxon>
        <taxon>Astrophorina</taxon>
        <taxon>Geodiidae</taxon>
        <taxon>Geodia</taxon>
    </lineage>
</organism>
<dbReference type="Pfam" id="PF00707">
    <property type="entry name" value="IF3_C"/>
    <property type="match status" value="1"/>
</dbReference>
<dbReference type="InterPro" id="IPR036788">
    <property type="entry name" value="T_IF-3_C_sf"/>
</dbReference>
<name>A0AA35XEW8_GEOBA</name>
<proteinExistence type="inferred from homology"/>
<dbReference type="GO" id="GO:0016020">
    <property type="term" value="C:membrane"/>
    <property type="evidence" value="ECO:0007669"/>
    <property type="project" value="TreeGrafter"/>
</dbReference>
<dbReference type="SUPFAM" id="SSF54364">
    <property type="entry name" value="Translation initiation factor IF3, N-terminal domain"/>
    <property type="match status" value="1"/>
</dbReference>
<evidence type="ECO:0000313" key="7">
    <source>
        <dbReference type="Proteomes" id="UP001174909"/>
    </source>
</evidence>
<keyword evidence="2 6" id="KW-0396">Initiation factor</keyword>